<comment type="cofactor">
    <cofactor evidence="2">
        <name>Mg(2+)</name>
        <dbReference type="ChEBI" id="CHEBI:18420"/>
    </cofactor>
</comment>
<dbReference type="PROSITE" id="PS51462">
    <property type="entry name" value="NUDIX"/>
    <property type="match status" value="1"/>
</dbReference>
<dbReference type="PANTHER" id="PTHR12318:SF0">
    <property type="entry name" value="ACYL-COENZYME A DIPHOSPHATASE NUDT19"/>
    <property type="match status" value="1"/>
</dbReference>
<dbReference type="InterPro" id="IPR000086">
    <property type="entry name" value="NUDIX_hydrolase_dom"/>
</dbReference>
<accession>A0A2W5RHN0</accession>
<dbReference type="SUPFAM" id="SSF55811">
    <property type="entry name" value="Nudix"/>
    <property type="match status" value="1"/>
</dbReference>
<evidence type="ECO:0000256" key="5">
    <source>
        <dbReference type="ARBA" id="ARBA00022842"/>
    </source>
</evidence>
<evidence type="ECO:0000256" key="4">
    <source>
        <dbReference type="ARBA" id="ARBA00022801"/>
    </source>
</evidence>
<evidence type="ECO:0000259" key="7">
    <source>
        <dbReference type="PROSITE" id="PS51462"/>
    </source>
</evidence>
<dbReference type="Pfam" id="PF00293">
    <property type="entry name" value="NUDIX"/>
    <property type="match status" value="1"/>
</dbReference>
<keyword evidence="4 8" id="KW-0378">Hydrolase</keyword>
<keyword evidence="5" id="KW-0460">Magnesium</keyword>
<evidence type="ECO:0000256" key="6">
    <source>
        <dbReference type="ARBA" id="ARBA00023211"/>
    </source>
</evidence>
<feature type="domain" description="Nudix hydrolase" evidence="7">
    <location>
        <begin position="16"/>
        <end position="156"/>
    </location>
</feature>
<dbReference type="InterPro" id="IPR039121">
    <property type="entry name" value="NUDT19"/>
</dbReference>
<dbReference type="Gene3D" id="3.90.79.10">
    <property type="entry name" value="Nucleoside Triphosphate Pyrophosphohydrolase"/>
    <property type="match status" value="1"/>
</dbReference>
<gene>
    <name evidence="8" type="ORF">DI563_23000</name>
</gene>
<dbReference type="InterPro" id="IPR015797">
    <property type="entry name" value="NUDIX_hydrolase-like_dom_sf"/>
</dbReference>
<proteinExistence type="predicted"/>
<organism evidence="8 9">
    <name type="scientific">Variovorax paradoxus</name>
    <dbReference type="NCBI Taxonomy" id="34073"/>
    <lineage>
        <taxon>Bacteria</taxon>
        <taxon>Pseudomonadati</taxon>
        <taxon>Pseudomonadota</taxon>
        <taxon>Betaproteobacteria</taxon>
        <taxon>Burkholderiales</taxon>
        <taxon>Comamonadaceae</taxon>
        <taxon>Variovorax</taxon>
    </lineage>
</organism>
<dbReference type="GO" id="GO:0046872">
    <property type="term" value="F:metal ion binding"/>
    <property type="evidence" value="ECO:0007669"/>
    <property type="project" value="UniProtKB-KW"/>
</dbReference>
<evidence type="ECO:0000256" key="2">
    <source>
        <dbReference type="ARBA" id="ARBA00001946"/>
    </source>
</evidence>
<evidence type="ECO:0000256" key="1">
    <source>
        <dbReference type="ARBA" id="ARBA00001936"/>
    </source>
</evidence>
<reference evidence="8 9" key="1">
    <citation type="submission" date="2017-08" db="EMBL/GenBank/DDBJ databases">
        <title>Infants hospitalized years apart are colonized by the same room-sourced microbial strains.</title>
        <authorList>
            <person name="Brooks B."/>
            <person name="Olm M.R."/>
            <person name="Firek B.A."/>
            <person name="Baker R."/>
            <person name="Thomas B.C."/>
            <person name="Morowitz M.J."/>
            <person name="Banfield J.F."/>
        </authorList>
    </citation>
    <scope>NUCLEOTIDE SEQUENCE [LARGE SCALE GENOMIC DNA]</scope>
    <source>
        <strain evidence="8">S2_005_003_R2_41</strain>
    </source>
</reference>
<dbReference type="GO" id="GO:0016818">
    <property type="term" value="F:hydrolase activity, acting on acid anhydrides, in phosphorus-containing anhydrides"/>
    <property type="evidence" value="ECO:0007669"/>
    <property type="project" value="InterPro"/>
</dbReference>
<dbReference type="AlphaFoldDB" id="A0A2W5RHN0"/>
<dbReference type="Proteomes" id="UP000249135">
    <property type="component" value="Unassembled WGS sequence"/>
</dbReference>
<comment type="caution">
    <text evidence="8">The sequence shown here is derived from an EMBL/GenBank/DDBJ whole genome shotgun (WGS) entry which is preliminary data.</text>
</comment>
<evidence type="ECO:0000313" key="9">
    <source>
        <dbReference type="Proteomes" id="UP000249135"/>
    </source>
</evidence>
<protein>
    <submittedName>
        <fullName evidence="8">MBL fold metallo-hydrolase</fullName>
    </submittedName>
</protein>
<feature type="non-terminal residue" evidence="8">
    <location>
        <position position="156"/>
    </location>
</feature>
<keyword evidence="3" id="KW-0479">Metal-binding</keyword>
<dbReference type="PANTHER" id="PTHR12318">
    <property type="entry name" value="TESTOSTERONE-REGULATED PROTEIN RP2"/>
    <property type="match status" value="1"/>
</dbReference>
<sequence length="156" mass="17236">MVRPTQQLHAVREPVPVRPAATVLLLRDGPHGLEVLMTRRSDYASFAPGAYVFPGGRVDEADSEARRIALRRRTQSRAQLDYAVAAVRESFEELGVLLAEHADGRPVSAAEVAAMDRHATADGAFQAQCTALGLRLSTDRLFTFCHWVTDRDLPKR</sequence>
<comment type="cofactor">
    <cofactor evidence="1">
        <name>Mn(2+)</name>
        <dbReference type="ChEBI" id="CHEBI:29035"/>
    </cofactor>
</comment>
<keyword evidence="6" id="KW-0464">Manganese</keyword>
<name>A0A2W5RHN0_VARPD</name>
<dbReference type="EMBL" id="QFPP01000402">
    <property type="protein sequence ID" value="PZQ66623.1"/>
    <property type="molecule type" value="Genomic_DNA"/>
</dbReference>
<evidence type="ECO:0000313" key="8">
    <source>
        <dbReference type="EMBL" id="PZQ66623.1"/>
    </source>
</evidence>
<evidence type="ECO:0000256" key="3">
    <source>
        <dbReference type="ARBA" id="ARBA00022723"/>
    </source>
</evidence>